<keyword evidence="2" id="KW-1185">Reference proteome</keyword>
<comment type="caution">
    <text evidence="1">The sequence shown here is derived from an EMBL/GenBank/DDBJ whole genome shotgun (WGS) entry which is preliminary data.</text>
</comment>
<accession>A0A178M4V8</accession>
<gene>
    <name evidence="1" type="ORF">A6A03_17890</name>
</gene>
<reference evidence="1 2" key="1">
    <citation type="submission" date="2016-04" db="EMBL/GenBank/DDBJ databases">
        <title>Chloroflexus islandicus sp. nov., a thermophilic filamentous anoxygenic phototrophic bacterium from geyser Strokkur (Iceland).</title>
        <authorList>
            <person name="Gaisin V.A."/>
            <person name="Kalashnikov A.M."/>
            <person name="Sukhacheva M.V."/>
            <person name="Grouzdev D.S."/>
            <person name="Ivanov T.M."/>
            <person name="Kuznetsov B."/>
            <person name="Gorlenko V.M."/>
        </authorList>
    </citation>
    <scope>NUCLEOTIDE SEQUENCE [LARGE SCALE GENOMIC DNA]</scope>
    <source>
        <strain evidence="2">isl-2</strain>
    </source>
</reference>
<evidence type="ECO:0008006" key="3">
    <source>
        <dbReference type="Google" id="ProtNLM"/>
    </source>
</evidence>
<organism evidence="1 2">
    <name type="scientific">Chloroflexus islandicus</name>
    <dbReference type="NCBI Taxonomy" id="1707952"/>
    <lineage>
        <taxon>Bacteria</taxon>
        <taxon>Bacillati</taxon>
        <taxon>Chloroflexota</taxon>
        <taxon>Chloroflexia</taxon>
        <taxon>Chloroflexales</taxon>
        <taxon>Chloroflexineae</taxon>
        <taxon>Chloroflexaceae</taxon>
        <taxon>Chloroflexus</taxon>
    </lineage>
</organism>
<name>A0A178M4V8_9CHLR</name>
<protein>
    <recommendedName>
        <fullName evidence="3">CRISPR-associated protein</fullName>
    </recommendedName>
</protein>
<evidence type="ECO:0000313" key="1">
    <source>
        <dbReference type="EMBL" id="OAN43789.1"/>
    </source>
</evidence>
<sequence length="581" mass="65908">MGQQLTKRNVTDRTLEYWEEKPGYWCYIDELLGEELKAAKNDNPRRLQGVGRPVHTLALTVGESFEPLLQTICVLRPQRIILILNQRYGNKKGKEYGHDLSQLILYLVGNPNLPEEFRPQLSKKDIQIRELPADSPTQVFRTLLEEFQKSEAQPPAGYTNVVDITGAKKSMIAGAFFYAAHSGLPITYVDFDKYDPDWRRPYGYTCKIGQIANPYEAFHLRDWEQVRRLYESYSFRNALAMLGKDETSGIRGAMAWKIDDTAGEPLFEKSDRDKVTVVARLFEMYEAWENGDYALAKQMRDSFNPRLPDDVVPWSIDELGDIWPSVALTVTANQAALELLNKHLALKQGLSKQGSSSPADSLFAQPKRLLAYVRDELAKIERLIEKNEDYRSAYLRAAALEEFLLKARLCISWLNNSLDIEIGNNPPVTVFTLSQTDQIDGFKNLVEHSGADSMRNTLARGSRLNLKQAGMKVRLGSNAPSLHPYWSGTTLDIDVVQHGSTPCFTKLRGEAIHTHLYLPRSIAEAALELVRAAVDEFERNWLEHFHPGILANTQNKVIAAPAWPRLCEVCELTFLPPRLRS</sequence>
<proteinExistence type="predicted"/>
<evidence type="ECO:0000313" key="2">
    <source>
        <dbReference type="Proteomes" id="UP000078287"/>
    </source>
</evidence>
<dbReference type="EMBL" id="LWQS01000075">
    <property type="protein sequence ID" value="OAN43789.1"/>
    <property type="molecule type" value="Genomic_DNA"/>
</dbReference>
<dbReference type="AlphaFoldDB" id="A0A178M4V8"/>
<dbReference type="Proteomes" id="UP000078287">
    <property type="component" value="Unassembled WGS sequence"/>
</dbReference>
<dbReference type="STRING" id="1707952.A6A03_17890"/>
<dbReference type="OrthoDB" id="9770049at2"/>